<evidence type="ECO:0000313" key="1">
    <source>
        <dbReference type="EMBL" id="WUR02503.1"/>
    </source>
</evidence>
<dbReference type="GeneID" id="90540320"/>
<dbReference type="AlphaFoldDB" id="A0AAX4J9F7"/>
<dbReference type="KEGG" id="vnx:VNE69_02030"/>
<dbReference type="Proteomes" id="UP001334084">
    <property type="component" value="Chromosome 2"/>
</dbReference>
<protein>
    <submittedName>
        <fullName evidence="1">Uncharacterized protein</fullName>
    </submittedName>
</protein>
<gene>
    <name evidence="1" type="ORF">VNE69_02030</name>
</gene>
<name>A0AAX4J9F7_9MICR</name>
<dbReference type="EMBL" id="CP142727">
    <property type="protein sequence ID" value="WUR02503.1"/>
    <property type="molecule type" value="Genomic_DNA"/>
</dbReference>
<sequence>MLQYILLDVSFGLANDKYDVPTTLVCEDHRNYLLNKLQYENNNLSKLYSKPTDDRFCPYNQNKVTKSNTQNKKSEIELLFGIFKFVTYMKRYNIYNNDVHDNIDYSNRRVKCFYALLHQWESKKIEIERTNKKYRFIDNDICKKYISSYCGNSRWMKNYSKIINEYFPNIKNEIENSKIEKKFKQLILETLDSIKRAMVYFESINPKNLSYYSHGNILKVRYTLLIYRLPYLYDYFDLCGNFINLYEIIIEQYIKKIDNSNNMIKTLFLMSEKIEKIIIHRESFFELIKQKIKWLENLKEIN</sequence>
<dbReference type="RefSeq" id="XP_065328648.1">
    <property type="nucleotide sequence ID" value="XM_065472576.1"/>
</dbReference>
<accession>A0AAX4J9F7</accession>
<proteinExistence type="predicted"/>
<keyword evidence="2" id="KW-1185">Reference proteome</keyword>
<reference evidence="1" key="1">
    <citation type="journal article" date="2024" name="BMC Genomics">
        <title>Functional annotation of a divergent genome using sequence and structure-based similarity.</title>
        <authorList>
            <person name="Svedberg D."/>
            <person name="Winiger R.R."/>
            <person name="Berg A."/>
            <person name="Sharma H."/>
            <person name="Tellgren-Roth C."/>
            <person name="Debrunner-Vossbrinck B.A."/>
            <person name="Vossbrinck C.R."/>
            <person name="Barandun J."/>
        </authorList>
    </citation>
    <scope>NUCLEOTIDE SEQUENCE</scope>
    <source>
        <strain evidence="1">Illinois isolate</strain>
    </source>
</reference>
<evidence type="ECO:0000313" key="2">
    <source>
        <dbReference type="Proteomes" id="UP001334084"/>
    </source>
</evidence>
<organism evidence="1 2">
    <name type="scientific">Vairimorpha necatrix</name>
    <dbReference type="NCBI Taxonomy" id="6039"/>
    <lineage>
        <taxon>Eukaryota</taxon>
        <taxon>Fungi</taxon>
        <taxon>Fungi incertae sedis</taxon>
        <taxon>Microsporidia</taxon>
        <taxon>Nosematidae</taxon>
        <taxon>Vairimorpha</taxon>
    </lineage>
</organism>